<feature type="compositionally biased region" description="Polar residues" evidence="1">
    <location>
        <begin position="140"/>
        <end position="151"/>
    </location>
</feature>
<feature type="region of interest" description="Disordered" evidence="1">
    <location>
        <begin position="219"/>
        <end position="265"/>
    </location>
</feature>
<keyword evidence="4" id="KW-1185">Reference proteome</keyword>
<dbReference type="GeneID" id="20341320"/>
<reference evidence="2" key="2">
    <citation type="submission" date="2010-07" db="EMBL/GenBank/DDBJ databases">
        <authorList>
            <consortium name="The Broad Institute Genome Sequencing Platform"/>
            <consortium name="Broad Institute Genome Sequencing Center for Infectious Disease"/>
            <person name="Ma L.-J."/>
            <person name="Dead R."/>
            <person name="Young S."/>
            <person name="Zeng Q."/>
            <person name="Koehrsen M."/>
            <person name="Alvarado L."/>
            <person name="Berlin A."/>
            <person name="Chapman S.B."/>
            <person name="Chen Z."/>
            <person name="Freedman E."/>
            <person name="Gellesch M."/>
            <person name="Goldberg J."/>
            <person name="Griggs A."/>
            <person name="Gujja S."/>
            <person name="Heilman E.R."/>
            <person name="Heiman D."/>
            <person name="Hepburn T."/>
            <person name="Howarth C."/>
            <person name="Jen D."/>
            <person name="Larson L."/>
            <person name="Mehta T."/>
            <person name="Neiman D."/>
            <person name="Pearson M."/>
            <person name="Roberts A."/>
            <person name="Saif S."/>
            <person name="Shea T."/>
            <person name="Shenoy N."/>
            <person name="Sisk P."/>
            <person name="Stolte C."/>
            <person name="Sykes S."/>
            <person name="Walk T."/>
            <person name="White J."/>
            <person name="Yandava C."/>
            <person name="Haas B."/>
            <person name="Nusbaum C."/>
            <person name="Birren B."/>
        </authorList>
    </citation>
    <scope>NUCLEOTIDE SEQUENCE</scope>
    <source>
        <strain evidence="2">R3-111a-1</strain>
    </source>
</reference>
<proteinExistence type="predicted"/>
<feature type="region of interest" description="Disordered" evidence="1">
    <location>
        <begin position="126"/>
        <end position="151"/>
    </location>
</feature>
<evidence type="ECO:0000313" key="3">
    <source>
        <dbReference type="EnsemblFungi" id="EJT80869"/>
    </source>
</evidence>
<dbReference type="HOGENOM" id="CLU_871674_0_0_1"/>
<name>J3NHX6_GAET3</name>
<evidence type="ECO:0000256" key="1">
    <source>
        <dbReference type="SAM" id="MobiDB-lite"/>
    </source>
</evidence>
<feature type="compositionally biased region" description="Polar residues" evidence="1">
    <location>
        <begin position="219"/>
        <end position="235"/>
    </location>
</feature>
<dbReference type="AlphaFoldDB" id="J3NHX6"/>
<dbReference type="VEuPathDB" id="FungiDB:GGTG_00862"/>
<sequence>MSIPIHATVRDQDEPASACAQRAPGCTLYLGWGFALARANHGLAQAGASAVGARREGSCTACHRRQDAGGRTNALSPLPFPRALHLPGWLLPWHRTHEPTNHGLQCITDGAAAAASDDRDPAIRWQSRSSTRSHKHRAAPSSTRLPQSQHSCANTIHRPSICVHLLLTGKQPSLETASGIQLATLACLQTTLLWSPPTPCAISFALPFLSPTSTAVRNANQNRQGSTPGHNQGASNPPAARDPGKGTSSSTARRRRPPSPRGLAYPYPPVLCAPMGAGLRRLPRSRYSPTIDFLGVLRTSHKDASWAPAASLLERVPAP</sequence>
<gene>
    <name evidence="3" type="primary">20341320</name>
    <name evidence="2" type="ORF">GGTG_00862</name>
</gene>
<dbReference type="Proteomes" id="UP000006039">
    <property type="component" value="Unassembled WGS sequence"/>
</dbReference>
<dbReference type="EMBL" id="GL385395">
    <property type="protein sequence ID" value="EJT80869.1"/>
    <property type="molecule type" value="Genomic_DNA"/>
</dbReference>
<dbReference type="EnsemblFungi" id="EJT80869">
    <property type="protein sequence ID" value="EJT80869"/>
    <property type="gene ID" value="GGTG_00862"/>
</dbReference>
<reference evidence="4" key="1">
    <citation type="submission" date="2010-07" db="EMBL/GenBank/DDBJ databases">
        <title>The genome sequence of Gaeumannomyces graminis var. tritici strain R3-111a-1.</title>
        <authorList>
            <consortium name="The Broad Institute Genome Sequencing Platform"/>
            <person name="Ma L.-J."/>
            <person name="Dead R."/>
            <person name="Young S."/>
            <person name="Zeng Q."/>
            <person name="Koehrsen M."/>
            <person name="Alvarado L."/>
            <person name="Berlin A."/>
            <person name="Chapman S.B."/>
            <person name="Chen Z."/>
            <person name="Freedman E."/>
            <person name="Gellesch M."/>
            <person name="Goldberg J."/>
            <person name="Griggs A."/>
            <person name="Gujja S."/>
            <person name="Heilman E.R."/>
            <person name="Heiman D."/>
            <person name="Hepburn T."/>
            <person name="Howarth C."/>
            <person name="Jen D."/>
            <person name="Larson L."/>
            <person name="Mehta T."/>
            <person name="Neiman D."/>
            <person name="Pearson M."/>
            <person name="Roberts A."/>
            <person name="Saif S."/>
            <person name="Shea T."/>
            <person name="Shenoy N."/>
            <person name="Sisk P."/>
            <person name="Stolte C."/>
            <person name="Sykes S."/>
            <person name="Walk T."/>
            <person name="White J."/>
            <person name="Yandava C."/>
            <person name="Haas B."/>
            <person name="Nusbaum C."/>
            <person name="Birren B."/>
        </authorList>
    </citation>
    <scope>NUCLEOTIDE SEQUENCE [LARGE SCALE GENOMIC DNA]</scope>
    <source>
        <strain evidence="4">R3-111a-1</strain>
    </source>
</reference>
<organism evidence="2">
    <name type="scientific">Gaeumannomyces tritici (strain R3-111a-1)</name>
    <name type="common">Wheat and barley take-all root rot fungus</name>
    <name type="synonym">Gaeumannomyces graminis var. tritici</name>
    <dbReference type="NCBI Taxonomy" id="644352"/>
    <lineage>
        <taxon>Eukaryota</taxon>
        <taxon>Fungi</taxon>
        <taxon>Dikarya</taxon>
        <taxon>Ascomycota</taxon>
        <taxon>Pezizomycotina</taxon>
        <taxon>Sordariomycetes</taxon>
        <taxon>Sordariomycetidae</taxon>
        <taxon>Magnaporthales</taxon>
        <taxon>Magnaporthaceae</taxon>
        <taxon>Gaeumannomyces</taxon>
    </lineage>
</organism>
<reference evidence="2" key="3">
    <citation type="submission" date="2010-09" db="EMBL/GenBank/DDBJ databases">
        <title>Annotation of Gaeumannomyces graminis var. tritici R3-111a-1.</title>
        <authorList>
            <consortium name="The Broad Institute Genome Sequencing Platform"/>
            <person name="Ma L.-J."/>
            <person name="Dead R."/>
            <person name="Young S.K."/>
            <person name="Zeng Q."/>
            <person name="Gargeya S."/>
            <person name="Fitzgerald M."/>
            <person name="Haas B."/>
            <person name="Abouelleil A."/>
            <person name="Alvarado L."/>
            <person name="Arachchi H.M."/>
            <person name="Berlin A."/>
            <person name="Brown A."/>
            <person name="Chapman S.B."/>
            <person name="Chen Z."/>
            <person name="Dunbar C."/>
            <person name="Freedman E."/>
            <person name="Gearin G."/>
            <person name="Gellesch M."/>
            <person name="Goldberg J."/>
            <person name="Griggs A."/>
            <person name="Gujja S."/>
            <person name="Heiman D."/>
            <person name="Howarth C."/>
            <person name="Larson L."/>
            <person name="Lui A."/>
            <person name="MacDonald P.J.P."/>
            <person name="Mehta T."/>
            <person name="Montmayeur A."/>
            <person name="Murphy C."/>
            <person name="Neiman D."/>
            <person name="Pearson M."/>
            <person name="Priest M."/>
            <person name="Roberts A."/>
            <person name="Saif S."/>
            <person name="Shea T."/>
            <person name="Shenoy N."/>
            <person name="Sisk P."/>
            <person name="Stolte C."/>
            <person name="Sykes S."/>
            <person name="Yandava C."/>
            <person name="Wortman J."/>
            <person name="Nusbaum C."/>
            <person name="Birren B."/>
        </authorList>
    </citation>
    <scope>NUCLEOTIDE SEQUENCE</scope>
    <source>
        <strain evidence="2">R3-111a-1</strain>
    </source>
</reference>
<reference evidence="3" key="4">
    <citation type="journal article" date="2015" name="G3 (Bethesda)">
        <title>Genome sequences of three phytopathogenic species of the Magnaporthaceae family of fungi.</title>
        <authorList>
            <person name="Okagaki L.H."/>
            <person name="Nunes C.C."/>
            <person name="Sailsbery J."/>
            <person name="Clay B."/>
            <person name="Brown D."/>
            <person name="John T."/>
            <person name="Oh Y."/>
            <person name="Young N."/>
            <person name="Fitzgerald M."/>
            <person name="Haas B.J."/>
            <person name="Zeng Q."/>
            <person name="Young S."/>
            <person name="Adiconis X."/>
            <person name="Fan L."/>
            <person name="Levin J.Z."/>
            <person name="Mitchell T.K."/>
            <person name="Okubara P.A."/>
            <person name="Farman M.L."/>
            <person name="Kohn L.M."/>
            <person name="Birren B."/>
            <person name="Ma L.-J."/>
            <person name="Dean R.A."/>
        </authorList>
    </citation>
    <scope>NUCLEOTIDE SEQUENCE</scope>
    <source>
        <strain evidence="3">R3-111a-1</strain>
    </source>
</reference>
<dbReference type="RefSeq" id="XP_009216878.1">
    <property type="nucleotide sequence ID" value="XM_009218614.1"/>
</dbReference>
<reference evidence="3" key="5">
    <citation type="submission" date="2018-04" db="UniProtKB">
        <authorList>
            <consortium name="EnsemblFungi"/>
        </authorList>
    </citation>
    <scope>IDENTIFICATION</scope>
    <source>
        <strain evidence="3">R3-111a-1</strain>
    </source>
</reference>
<evidence type="ECO:0000313" key="2">
    <source>
        <dbReference type="EMBL" id="EJT80869.1"/>
    </source>
</evidence>
<evidence type="ECO:0000313" key="4">
    <source>
        <dbReference type="Proteomes" id="UP000006039"/>
    </source>
</evidence>
<protein>
    <submittedName>
        <fullName evidence="2 3">Uncharacterized protein</fullName>
    </submittedName>
</protein>
<accession>J3NHX6</accession>